<comment type="caution">
    <text evidence="1">The sequence shown here is derived from an EMBL/GenBank/DDBJ whole genome shotgun (WGS) entry which is preliminary data.</text>
</comment>
<organism evidence="1">
    <name type="scientific">Tanacetum cinerariifolium</name>
    <name type="common">Dalmatian daisy</name>
    <name type="synonym">Chrysanthemum cinerariifolium</name>
    <dbReference type="NCBI Taxonomy" id="118510"/>
    <lineage>
        <taxon>Eukaryota</taxon>
        <taxon>Viridiplantae</taxon>
        <taxon>Streptophyta</taxon>
        <taxon>Embryophyta</taxon>
        <taxon>Tracheophyta</taxon>
        <taxon>Spermatophyta</taxon>
        <taxon>Magnoliopsida</taxon>
        <taxon>eudicotyledons</taxon>
        <taxon>Gunneridae</taxon>
        <taxon>Pentapetalae</taxon>
        <taxon>asterids</taxon>
        <taxon>campanulids</taxon>
        <taxon>Asterales</taxon>
        <taxon>Asteraceae</taxon>
        <taxon>Asteroideae</taxon>
        <taxon>Anthemideae</taxon>
        <taxon>Anthemidinae</taxon>
        <taxon>Tanacetum</taxon>
    </lineage>
</organism>
<proteinExistence type="predicted"/>
<dbReference type="AlphaFoldDB" id="A0A6L2MV68"/>
<gene>
    <name evidence="1" type="ORF">Tci_048630</name>
</gene>
<reference evidence="1" key="1">
    <citation type="journal article" date="2019" name="Sci. Rep.">
        <title>Draft genome of Tanacetum cinerariifolium, the natural source of mosquito coil.</title>
        <authorList>
            <person name="Yamashiro T."/>
            <person name="Shiraishi A."/>
            <person name="Satake H."/>
            <person name="Nakayama K."/>
        </authorList>
    </citation>
    <scope>NUCLEOTIDE SEQUENCE</scope>
</reference>
<sequence>MATTSKLDSTRKDKGKMIIAKPEITTMSDLRQIHCNKTIEAMVYRKWTFKHVHTRQPMKYCFILMDKQGTPMTLSKGTWMLINVQEIPSDDYPGQYFNFASYNELPSRPDVKHTILTDYVGRIHRSLENLIFDLRLELPGNQTSVEVNRSDVHANKTN</sequence>
<accession>A0A6L2MV68</accession>
<evidence type="ECO:0000313" key="1">
    <source>
        <dbReference type="EMBL" id="GEU76652.1"/>
    </source>
</evidence>
<name>A0A6L2MV68_TANCI</name>
<dbReference type="EMBL" id="BKCJ010007322">
    <property type="protein sequence ID" value="GEU76652.1"/>
    <property type="molecule type" value="Genomic_DNA"/>
</dbReference>
<protein>
    <submittedName>
        <fullName evidence="1">Uncharacterized protein</fullName>
    </submittedName>
</protein>